<evidence type="ECO:0000313" key="1">
    <source>
        <dbReference type="EMBL" id="CAB4775320.1"/>
    </source>
</evidence>
<organism evidence="1">
    <name type="scientific">freshwater metagenome</name>
    <dbReference type="NCBI Taxonomy" id="449393"/>
    <lineage>
        <taxon>unclassified sequences</taxon>
        <taxon>metagenomes</taxon>
        <taxon>ecological metagenomes</taxon>
    </lineage>
</organism>
<gene>
    <name evidence="1" type="ORF">UFOPK2754_03331</name>
</gene>
<protein>
    <submittedName>
        <fullName evidence="1">Unannotated protein</fullName>
    </submittedName>
</protein>
<dbReference type="Gene3D" id="1.25.40.10">
    <property type="entry name" value="Tetratricopeptide repeat domain"/>
    <property type="match status" value="1"/>
</dbReference>
<name>A0A6J6VT74_9ZZZZ</name>
<dbReference type="SUPFAM" id="SSF48452">
    <property type="entry name" value="TPR-like"/>
    <property type="match status" value="1"/>
</dbReference>
<dbReference type="AlphaFoldDB" id="A0A6J6VT74"/>
<sequence>MPELEEARKAYEQADWARAMALLDAAGAAATGAPGLELRAMAAYGNGDYEVAVSAWEQLYELHIREGDREGAARAGAMAAMFLLIDTGLMATVRGWLRRVERLLVEGEETPAHALAAAVQTYERFMCGDMHEAERQAARAIELGDRCGVNAAVVIGRTAAARVKILLGSVDEGLAELDELGVLLTAGVADPLTTGMMYCELVCAAQGLGLHERAREWTDLMERWRHGVAFGGIHGRCRVHRAELLRMSGPCDAAEAEALRACEELRPWMRREFGWPLAELGTIRLRKGDLVGAEEALLAAHEHAWSPHPSLALLRLEQGDVEIAGQMIADAVERPIDIPSKERPPFGQLRLAPLLDAQAEIAYAAGNAGTTRRAADRLRAIADDFPSRGLAASATLAGARAALLEGDTSGAIQGCMDATAIWADIGAPFETAMARTLMGEAYAQAGNLDAARLEWRAAQTEFAAFGAAGWADKTRALIAGRPTPFVAEPPPTTRGIFRVEAGTRTVGLGEATVTLADLVGLRYVARMLAEPGREFHVLDLVAVEQGTLSAGRPAQTEGIPVLDEQARQAYRRRLAEVEADIDDATGCNDLGRRALAERDRDYLLAELRRAVGLGGRVRRSGGTDERARTSVTRSIRYALKRLADHHPDLARHLERRVRTGVYCCYEPDPLVPTSWQVWP</sequence>
<dbReference type="EMBL" id="CAEZYR010000222">
    <property type="protein sequence ID" value="CAB4775320.1"/>
    <property type="molecule type" value="Genomic_DNA"/>
</dbReference>
<proteinExistence type="predicted"/>
<dbReference type="InterPro" id="IPR011990">
    <property type="entry name" value="TPR-like_helical_dom_sf"/>
</dbReference>
<accession>A0A6J6VT74</accession>
<reference evidence="1" key="1">
    <citation type="submission" date="2020-05" db="EMBL/GenBank/DDBJ databases">
        <authorList>
            <person name="Chiriac C."/>
            <person name="Salcher M."/>
            <person name="Ghai R."/>
            <person name="Kavagutti S V."/>
        </authorList>
    </citation>
    <scope>NUCLEOTIDE SEQUENCE</scope>
</reference>